<gene>
    <name evidence="9" type="primary">araQ_105</name>
    <name evidence="9" type="ORF">SDC9_192586</name>
</gene>
<dbReference type="GO" id="GO:0055085">
    <property type="term" value="P:transmembrane transport"/>
    <property type="evidence" value="ECO:0007669"/>
    <property type="project" value="InterPro"/>
</dbReference>
<dbReference type="Pfam" id="PF00528">
    <property type="entry name" value="BPD_transp_1"/>
    <property type="match status" value="1"/>
</dbReference>
<evidence type="ECO:0000256" key="5">
    <source>
        <dbReference type="ARBA" id="ARBA00022989"/>
    </source>
</evidence>
<comment type="caution">
    <text evidence="9">The sequence shown here is derived from an EMBL/GenBank/DDBJ whole genome shotgun (WGS) entry which is preliminary data.</text>
</comment>
<evidence type="ECO:0000256" key="6">
    <source>
        <dbReference type="ARBA" id="ARBA00023136"/>
    </source>
</evidence>
<feature type="transmembrane region" description="Helical" evidence="7">
    <location>
        <begin position="87"/>
        <end position="105"/>
    </location>
</feature>
<protein>
    <submittedName>
        <fullName evidence="9">L-arabinose transport system permease protein AraQ</fullName>
    </submittedName>
</protein>
<organism evidence="9">
    <name type="scientific">bioreactor metagenome</name>
    <dbReference type="NCBI Taxonomy" id="1076179"/>
    <lineage>
        <taxon>unclassified sequences</taxon>
        <taxon>metagenomes</taxon>
        <taxon>ecological metagenomes</taxon>
    </lineage>
</organism>
<dbReference type="CDD" id="cd06261">
    <property type="entry name" value="TM_PBP2"/>
    <property type="match status" value="1"/>
</dbReference>
<accession>A0A645I3I3</accession>
<keyword evidence="6 7" id="KW-0472">Membrane</keyword>
<evidence type="ECO:0000256" key="4">
    <source>
        <dbReference type="ARBA" id="ARBA00022692"/>
    </source>
</evidence>
<evidence type="ECO:0000256" key="7">
    <source>
        <dbReference type="SAM" id="Phobius"/>
    </source>
</evidence>
<feature type="transmembrane region" description="Helical" evidence="7">
    <location>
        <begin position="27"/>
        <end position="51"/>
    </location>
</feature>
<dbReference type="PANTHER" id="PTHR43744">
    <property type="entry name" value="ABC TRANSPORTER PERMEASE PROTEIN MG189-RELATED-RELATED"/>
    <property type="match status" value="1"/>
</dbReference>
<dbReference type="PANTHER" id="PTHR43744:SF12">
    <property type="entry name" value="ABC TRANSPORTER PERMEASE PROTEIN MG189-RELATED"/>
    <property type="match status" value="1"/>
</dbReference>
<dbReference type="Gene3D" id="1.10.3720.10">
    <property type="entry name" value="MetI-like"/>
    <property type="match status" value="1"/>
</dbReference>
<dbReference type="AlphaFoldDB" id="A0A645I3I3"/>
<evidence type="ECO:0000256" key="3">
    <source>
        <dbReference type="ARBA" id="ARBA00022475"/>
    </source>
</evidence>
<evidence type="ECO:0000259" key="8">
    <source>
        <dbReference type="PROSITE" id="PS50928"/>
    </source>
</evidence>
<proteinExistence type="predicted"/>
<keyword evidence="2" id="KW-0813">Transport</keyword>
<evidence type="ECO:0000256" key="1">
    <source>
        <dbReference type="ARBA" id="ARBA00004651"/>
    </source>
</evidence>
<feature type="domain" description="ABC transmembrane type-1" evidence="8">
    <location>
        <begin position="1"/>
        <end position="105"/>
    </location>
</feature>
<reference evidence="9" key="1">
    <citation type="submission" date="2019-08" db="EMBL/GenBank/DDBJ databases">
        <authorList>
            <person name="Kucharzyk K."/>
            <person name="Murdoch R.W."/>
            <person name="Higgins S."/>
            <person name="Loffler F."/>
        </authorList>
    </citation>
    <scope>NUCLEOTIDE SEQUENCE</scope>
</reference>
<keyword evidence="3" id="KW-1003">Cell membrane</keyword>
<evidence type="ECO:0000256" key="2">
    <source>
        <dbReference type="ARBA" id="ARBA00022448"/>
    </source>
</evidence>
<dbReference type="EMBL" id="VSSQ01104599">
    <property type="protein sequence ID" value="MPN45019.1"/>
    <property type="molecule type" value="Genomic_DNA"/>
</dbReference>
<dbReference type="InterPro" id="IPR000515">
    <property type="entry name" value="MetI-like"/>
</dbReference>
<comment type="subcellular location">
    <subcellularLocation>
        <location evidence="1">Cell membrane</location>
        <topology evidence="1">Multi-pass membrane protein</topology>
    </subcellularLocation>
</comment>
<dbReference type="PROSITE" id="PS50928">
    <property type="entry name" value="ABC_TM1"/>
    <property type="match status" value="1"/>
</dbReference>
<name>A0A645I3I3_9ZZZZ</name>
<keyword evidence="4 7" id="KW-0812">Transmembrane</keyword>
<dbReference type="InterPro" id="IPR035906">
    <property type="entry name" value="MetI-like_sf"/>
</dbReference>
<evidence type="ECO:0000313" key="9">
    <source>
        <dbReference type="EMBL" id="MPN45019.1"/>
    </source>
</evidence>
<dbReference type="SUPFAM" id="SSF161098">
    <property type="entry name" value="MetI-like"/>
    <property type="match status" value="1"/>
</dbReference>
<sequence>MRQAYKILPKDLEDAAKIDGLNIGKTFVLVLAPLTKSSLVALSVFTAVFAYKELMWPMIVNTSKDSLVLASALAKMKGQYVANYPELMAASLIACVPMIVLYFIFQKQFIEGIATSGGKL</sequence>
<dbReference type="GO" id="GO:0005886">
    <property type="term" value="C:plasma membrane"/>
    <property type="evidence" value="ECO:0007669"/>
    <property type="project" value="UniProtKB-SubCell"/>
</dbReference>
<keyword evidence="5 7" id="KW-1133">Transmembrane helix</keyword>